<dbReference type="Proteomes" id="UP000805193">
    <property type="component" value="Unassembled WGS sequence"/>
</dbReference>
<gene>
    <name evidence="1" type="ORF">HPB47_024784</name>
</gene>
<organism evidence="1 2">
    <name type="scientific">Ixodes persulcatus</name>
    <name type="common">Taiga tick</name>
    <dbReference type="NCBI Taxonomy" id="34615"/>
    <lineage>
        <taxon>Eukaryota</taxon>
        <taxon>Metazoa</taxon>
        <taxon>Ecdysozoa</taxon>
        <taxon>Arthropoda</taxon>
        <taxon>Chelicerata</taxon>
        <taxon>Arachnida</taxon>
        <taxon>Acari</taxon>
        <taxon>Parasitiformes</taxon>
        <taxon>Ixodida</taxon>
        <taxon>Ixodoidea</taxon>
        <taxon>Ixodidae</taxon>
        <taxon>Ixodinae</taxon>
        <taxon>Ixodes</taxon>
    </lineage>
</organism>
<evidence type="ECO:0000313" key="2">
    <source>
        <dbReference type="Proteomes" id="UP000805193"/>
    </source>
</evidence>
<evidence type="ECO:0000313" key="1">
    <source>
        <dbReference type="EMBL" id="KAG0428216.1"/>
    </source>
</evidence>
<proteinExistence type="predicted"/>
<name>A0AC60Q3Y9_IXOPE</name>
<keyword evidence="2" id="KW-1185">Reference proteome</keyword>
<comment type="caution">
    <text evidence="1">The sequence shown here is derived from an EMBL/GenBank/DDBJ whole genome shotgun (WGS) entry which is preliminary data.</text>
</comment>
<dbReference type="EMBL" id="JABSTQ010009551">
    <property type="protein sequence ID" value="KAG0428216.1"/>
    <property type="molecule type" value="Genomic_DNA"/>
</dbReference>
<accession>A0AC60Q3Y9</accession>
<protein>
    <submittedName>
        <fullName evidence="1">Uncharacterized protein</fullName>
    </submittedName>
</protein>
<reference evidence="1 2" key="1">
    <citation type="journal article" date="2020" name="Cell">
        <title>Large-Scale Comparative Analyses of Tick Genomes Elucidate Their Genetic Diversity and Vector Capacities.</title>
        <authorList>
            <consortium name="Tick Genome and Microbiome Consortium (TIGMIC)"/>
            <person name="Jia N."/>
            <person name="Wang J."/>
            <person name="Shi W."/>
            <person name="Du L."/>
            <person name="Sun Y."/>
            <person name="Zhan W."/>
            <person name="Jiang J.F."/>
            <person name="Wang Q."/>
            <person name="Zhang B."/>
            <person name="Ji P."/>
            <person name="Bell-Sakyi L."/>
            <person name="Cui X.M."/>
            <person name="Yuan T.T."/>
            <person name="Jiang B.G."/>
            <person name="Yang W.F."/>
            <person name="Lam T.T."/>
            <person name="Chang Q.C."/>
            <person name="Ding S.J."/>
            <person name="Wang X.J."/>
            <person name="Zhu J.G."/>
            <person name="Ruan X.D."/>
            <person name="Zhao L."/>
            <person name="Wei J.T."/>
            <person name="Ye R.Z."/>
            <person name="Que T.C."/>
            <person name="Du C.H."/>
            <person name="Zhou Y.H."/>
            <person name="Cheng J.X."/>
            <person name="Dai P.F."/>
            <person name="Guo W.B."/>
            <person name="Han X.H."/>
            <person name="Huang E.J."/>
            <person name="Li L.F."/>
            <person name="Wei W."/>
            <person name="Gao Y.C."/>
            <person name="Liu J.Z."/>
            <person name="Shao H.Z."/>
            <person name="Wang X."/>
            <person name="Wang C.C."/>
            <person name="Yang T.C."/>
            <person name="Huo Q.B."/>
            <person name="Li W."/>
            <person name="Chen H.Y."/>
            <person name="Chen S.E."/>
            <person name="Zhou L.G."/>
            <person name="Ni X.B."/>
            <person name="Tian J.H."/>
            <person name="Sheng Y."/>
            <person name="Liu T."/>
            <person name="Pan Y.S."/>
            <person name="Xia L.Y."/>
            <person name="Li J."/>
            <person name="Zhao F."/>
            <person name="Cao W.C."/>
        </authorList>
    </citation>
    <scope>NUCLEOTIDE SEQUENCE [LARGE SCALE GENOMIC DNA]</scope>
    <source>
        <strain evidence="1">Iper-2018</strain>
    </source>
</reference>
<feature type="non-terminal residue" evidence="1">
    <location>
        <position position="1"/>
    </location>
</feature>
<sequence>LRVPSKTVGLAQTAEEASGESLEGQPWKQDVTRPSWLPNAEERVSIFSYFKARSAPIEGLPCGVEEKGTEEKWEVGSSLSHAASSQLEANKSDAVAVPAAAEPGFETFTAQSLEEMAVQELGLGTPRVAVPDGSVQGPSTSAIYHVLEDISISESPSAMVRKFIHATRSQKPPPGADPQQRSEFPGDATFKQPLTAAPRSKKATTSRDCRAEVEEAPSKPALARHLPPGESSRNADPAPSAAPTDFAAPIRPPRRFGGGCAKDAGPVATCDRLDVEVVSKGAASSSLGLFHDDDGSARCSALSSGYYGQATPSGSRRSQESQPRHDDDEVKMPLQRARLKRSVRIQTLSELVPFVPAPTDLVTRNRTRSFKVCCSMAHSGASNASDGDPLQSTLAAVQNFRLPPFWPKNPTVWLMQVEAQFRLRHITSQETRYLHTVSSLPADVAEELADILAAPDPVNPFDQLKAAILDRKTESERSRLQQLLNTEELGDRRPSQLLHRMRQLLGAQNPDLNNHLLLAVIGGPLQRPEVSLGHVCVGVPVPLVLTLVNLSAAAVADAEQSAVRVDLPSPVTLEGGRTTEVQGTFLSREAGEVLAEVDVEEAPVSGPGQASRLSLGRCCVLVRASAEVPQVSLEPRGGLRWDALPWASGKHSRRLIVTNCGTCPVPVRITVCQGEGLFSLSALRDESGRCTEAPSVCCVLPGKGQGQVAEFEVTCSTEHATCLSVDARVEVTLEGASVPGVPLATMTLSATLLPPPLVVQGDGPLVVEGGGSKVVRVVNQGNGPLDVEFRATTPFRVSPDRAVLGPSLGASLRLSLADGAADCTGVLEGLLRPRGPRLDLAQLRGVPGTRALPHRCPLEATRRTLFWPGTQVGCSTCVAPVPCLTVDRHARVVAGATTCCGTSLVSVQGGGRSASLAPGSSLEVGVTFRPTRVGFAQSRLTVASRSSTSAENKSVQLYGFGGELCLRLSGLHPAGPPLHVLDMGMPLPEGATASRQIGLTNDGRWDCCVCLALDAAAREGPYGRLAVTPERLVLRGNESKVVSVSFRFGGRGLDQRGEIVNLGTLRILYGFEALRQHARRKLGGRPDAASPSPDVSLLLRTCEGEQNGTDDGVCIPAGALPEALLKTTSQAVVAVTCGPRPGRLQDSAVAASFAALEDTASKEFLADGVCIPAGALPEALLKTTSQAVVAVTCGPRPGDCRIRPWPPLSPPSRTPDGVCIPAGALPEALLKTTSQAVVAVTCGPRPGRLQDSAVAASFAALEDTSRQPFQAYQPDNWLLPSLIDGGNIFSEEEGRERNKRRCAQQREWFRNRLGAAVA</sequence>